<name>A0A084U7K2_9HYPH</name>
<dbReference type="OrthoDB" id="8030844at2"/>
<protein>
    <submittedName>
        <fullName evidence="1">Uncharacterized protein</fullName>
    </submittedName>
</protein>
<evidence type="ECO:0000313" key="2">
    <source>
        <dbReference type="Proteomes" id="UP000053675"/>
    </source>
</evidence>
<gene>
    <name evidence="1" type="ORF">EL18_03194</name>
</gene>
<proteinExistence type="predicted"/>
<reference evidence="1 2" key="1">
    <citation type="submission" date="2014-05" db="EMBL/GenBank/DDBJ databases">
        <title>Draft Genome Sequence of Nitratireductor basaltis Strain UMTGB225, A Marine Bacterium Isolated from Green Barrel Tunicate.</title>
        <authorList>
            <person name="Gan H.Y."/>
        </authorList>
    </citation>
    <scope>NUCLEOTIDE SEQUENCE [LARGE SCALE GENOMIC DNA]</scope>
    <source>
        <strain evidence="1 2">UMTGB225</strain>
    </source>
</reference>
<evidence type="ECO:0000313" key="1">
    <source>
        <dbReference type="EMBL" id="KFB08938.1"/>
    </source>
</evidence>
<keyword evidence="2" id="KW-1185">Reference proteome</keyword>
<dbReference type="RefSeq" id="WP_161782011.1">
    <property type="nucleotide sequence ID" value="NZ_JMQM01000002.1"/>
</dbReference>
<accession>A0A084U7K2</accession>
<dbReference type="STRING" id="472175.EL18_03194"/>
<organism evidence="1 2">
    <name type="scientific">Nitratireductor basaltis</name>
    <dbReference type="NCBI Taxonomy" id="472175"/>
    <lineage>
        <taxon>Bacteria</taxon>
        <taxon>Pseudomonadati</taxon>
        <taxon>Pseudomonadota</taxon>
        <taxon>Alphaproteobacteria</taxon>
        <taxon>Hyphomicrobiales</taxon>
        <taxon>Phyllobacteriaceae</taxon>
        <taxon>Nitratireductor</taxon>
    </lineage>
</organism>
<dbReference type="AlphaFoldDB" id="A0A084U7K2"/>
<dbReference type="EMBL" id="JMQM01000002">
    <property type="protein sequence ID" value="KFB08938.1"/>
    <property type="molecule type" value="Genomic_DNA"/>
</dbReference>
<comment type="caution">
    <text evidence="1">The sequence shown here is derived from an EMBL/GenBank/DDBJ whole genome shotgun (WGS) entry which is preliminary data.</text>
</comment>
<sequence length="47" mass="5520">MTADRKTRGDHALDLPVAPLAMPEQVLVRQRRRSIFSHPRLAWLAWR</sequence>
<dbReference type="Proteomes" id="UP000053675">
    <property type="component" value="Unassembled WGS sequence"/>
</dbReference>